<sequence length="86" mass="9670">MATHKGKFVMGGVEAGPTLNAMEAGDELQLLHGFGKVTRLRIKESYTYRRRRVYVTDKMGIVYGDELAMVSLPTWHKAAEKESQVI</sequence>
<accession>A0ABV8JHR8</accession>
<gene>
    <name evidence="1" type="ORF">ACFOUO_08140</name>
</gene>
<reference evidence="2" key="1">
    <citation type="journal article" date="2019" name="Int. J. Syst. Evol. Microbiol.">
        <title>The Global Catalogue of Microorganisms (GCM) 10K type strain sequencing project: providing services to taxonomists for standard genome sequencing and annotation.</title>
        <authorList>
            <consortium name="The Broad Institute Genomics Platform"/>
            <consortium name="The Broad Institute Genome Sequencing Center for Infectious Disease"/>
            <person name="Wu L."/>
            <person name="Ma J."/>
        </authorList>
    </citation>
    <scope>NUCLEOTIDE SEQUENCE [LARGE SCALE GENOMIC DNA]</scope>
    <source>
        <strain evidence="2">IBRC-M 10813</strain>
    </source>
</reference>
<comment type="caution">
    <text evidence="1">The sequence shown here is derived from an EMBL/GenBank/DDBJ whole genome shotgun (WGS) entry which is preliminary data.</text>
</comment>
<name>A0ABV8JHR8_9BACL</name>
<dbReference type="RefSeq" id="WP_380704026.1">
    <property type="nucleotide sequence ID" value="NZ_JBHSAP010000009.1"/>
</dbReference>
<evidence type="ECO:0000313" key="2">
    <source>
        <dbReference type="Proteomes" id="UP001595843"/>
    </source>
</evidence>
<keyword evidence="2" id="KW-1185">Reference proteome</keyword>
<organism evidence="1 2">
    <name type="scientific">Salinithrix halophila</name>
    <dbReference type="NCBI Taxonomy" id="1485204"/>
    <lineage>
        <taxon>Bacteria</taxon>
        <taxon>Bacillati</taxon>
        <taxon>Bacillota</taxon>
        <taxon>Bacilli</taxon>
        <taxon>Bacillales</taxon>
        <taxon>Thermoactinomycetaceae</taxon>
        <taxon>Salinithrix</taxon>
    </lineage>
</organism>
<dbReference type="Proteomes" id="UP001595843">
    <property type="component" value="Unassembled WGS sequence"/>
</dbReference>
<evidence type="ECO:0000313" key="1">
    <source>
        <dbReference type="EMBL" id="MFC4076778.1"/>
    </source>
</evidence>
<dbReference type="EMBL" id="JBHSAP010000009">
    <property type="protein sequence ID" value="MFC4076778.1"/>
    <property type="molecule type" value="Genomic_DNA"/>
</dbReference>
<proteinExistence type="predicted"/>
<protein>
    <submittedName>
        <fullName evidence="1">Uncharacterized protein</fullName>
    </submittedName>
</protein>